<dbReference type="InterPro" id="IPR019285">
    <property type="entry name" value="DUF2336"/>
</dbReference>
<keyword evidence="2" id="KW-1185">Reference proteome</keyword>
<dbReference type="AlphaFoldDB" id="A0A097EE65"/>
<evidence type="ECO:0000313" key="2">
    <source>
        <dbReference type="Proteomes" id="UP000033200"/>
    </source>
</evidence>
<dbReference type="HOGENOM" id="CLU_754205_0_0_5"/>
<accession>A0A097EE65</accession>
<sequence length="366" mass="39225">MAVGPEQTERDVLDTRINAARRLAARADARLTGAIADFFLAEEARLDERTRLTLGRVLSGVVQGIETEIRRHAARILSGRGAETRAEHLLTAQDDVVRRLSRAGLLRDRLLIDELLAQVSCDLIAARLAPSAATPEQASLLVRLAEVDDGVVAAAARALLSAETRRRAAAEQGGVVTGILPAERHHQLVWWVAAAIREAQVAAGGEDGGVDRAIVEAAQRNLAAHDEGQRPEAAAVRLAAAIDARPHEVGELLIETLGDRRLLLFIAVLGRAVDLDFEGARTIVLEPEGDRLWLALRAAGLDRSAIARIALALADADPRRDIEAFADDLDAIVTVSAEAARSALAPLTLHHDLRMAIAALTREAVR</sequence>
<protein>
    <recommendedName>
        <fullName evidence="3">DUF2336 domain-containing protein</fullName>
    </recommendedName>
</protein>
<dbReference type="Pfam" id="PF10098">
    <property type="entry name" value="DUF2336"/>
    <property type="match status" value="1"/>
</dbReference>
<evidence type="ECO:0000313" key="1">
    <source>
        <dbReference type="EMBL" id="AIT05856.1"/>
    </source>
</evidence>
<dbReference type="eggNOG" id="COG5330">
    <property type="taxonomic scope" value="Bacteria"/>
</dbReference>
<reference evidence="1 2" key="1">
    <citation type="submission" date="2014-09" db="EMBL/GenBank/DDBJ databases">
        <title>Using Illumina technology Improving SMRT sequencing Genome Assembly by RASTools.</title>
        <authorList>
            <person name="Zhou Y."/>
            <person name="Ma T."/>
            <person name="Liu T."/>
        </authorList>
    </citation>
    <scope>NUCLEOTIDE SEQUENCE [LARGE SCALE GENOMIC DNA]</scope>
    <source>
        <strain evidence="1 2">ATCC 55669</strain>
    </source>
</reference>
<name>A0A097EE65_9SPHN</name>
<dbReference type="EMBL" id="CP009571">
    <property type="protein sequence ID" value="AIT05856.1"/>
    <property type="molecule type" value="Genomic_DNA"/>
</dbReference>
<dbReference type="Proteomes" id="UP000033200">
    <property type="component" value="Chromosome"/>
</dbReference>
<proteinExistence type="predicted"/>
<evidence type="ECO:0008006" key="3">
    <source>
        <dbReference type="Google" id="ProtNLM"/>
    </source>
</evidence>
<organism evidence="1 2">
    <name type="scientific">Sphingomonas taxi</name>
    <dbReference type="NCBI Taxonomy" id="1549858"/>
    <lineage>
        <taxon>Bacteria</taxon>
        <taxon>Pseudomonadati</taxon>
        <taxon>Pseudomonadota</taxon>
        <taxon>Alphaproteobacteria</taxon>
        <taxon>Sphingomonadales</taxon>
        <taxon>Sphingomonadaceae</taxon>
        <taxon>Sphingomonas</taxon>
    </lineage>
</organism>
<gene>
    <name evidence="1" type="ORF">MC45_04925</name>
</gene>
<dbReference type="KEGG" id="stax:MC45_04925"/>
<dbReference type="STRING" id="1549858.MC45_04925"/>